<dbReference type="Pfam" id="PF23665">
    <property type="entry name" value="CDCP1_CUB_6"/>
    <property type="match status" value="2"/>
</dbReference>
<sequence>MASLNCGVAVALLGILLLGAARLPRGVAYEIDLPRGSGITVLLKPATQALPVKLCYIMSKRWETTLSIKAGEKKVFSFSCQDPHNYFVIEIQKNIDCVSGQCPFGEVYLQPSTSVLPTLNRTFIWDIKASKNVSLELQFSLSRLRQIGLTENCPDGVTHRISGRVDASTMVRIGTFCGNGTVSRIKMQEGVNLALDLPWFHSRNVSGFSIANRSSIKRLCIIESVFEGEGSATLMSANYPAGFPEDELMTWQFVIPAPLRASVSFLQFNVSNCVKKEERVEYYIPGSTTNPEVFKLEDQQPGNMAGNFNLSLQGCDQDAQNPGILRLQFQVSVQHPQNDSSCLDHRYCHRMRYSLQLPPSVFQLPVQLHDFTWKLLVPKDRLSLALVPAQKLQQHTHERVCNTSFSYLVASAVPGQNLYFGSFCSGGSIEQIQVKENISVTLRTFAPNFQHESAKQDLTVSFIPHFKEESVFTVTPDTKNKVYLRTPNWDRGLPSLASVSWNISVPRNQVACLTFLKERTGVVCQTGRAFMIIQEQRAHAEEIFSLEEEVLPKPSFRYHSFWVNISNCSPMSGKQLDLLFWVSLTPRTTDLTVIILTVVGGGALLLFALGFIICFVKKNKKKKITKGPAVGIYNGNVNTQMPMQRKKFQKGRKDNDSHVYAVIDDTMVYGHLLQDASGPFIQAEVDTYRPFQGPTGDFPPSPPPTNSKAPTVKLATDEPPPGSPSESESEPYTFSHPKDGKVSNRSTDTPLLDAHEPTEPGE</sequence>
<reference evidence="7" key="3">
    <citation type="submission" date="2025-09" db="UniProtKB">
        <authorList>
            <consortium name="Ensembl"/>
        </authorList>
    </citation>
    <scope>IDENTIFICATION</scope>
    <source>
        <strain evidence="7">Hereford</strain>
    </source>
</reference>
<dbReference type="PANTHER" id="PTHR14477:SF1">
    <property type="entry name" value="CUB DOMAIN-CONTAINING PROTEIN 1"/>
    <property type="match status" value="1"/>
</dbReference>
<feature type="domain" description="CDCP1 third and sixth CUB" evidence="4">
    <location>
        <begin position="467"/>
        <end position="581"/>
    </location>
</feature>
<evidence type="ECO:0000313" key="8">
    <source>
        <dbReference type="Proteomes" id="UP000009136"/>
    </source>
</evidence>
<dbReference type="Bgee" id="ENSBTAG00000012482">
    <property type="expression patterns" value="Expressed in placenta and 81 other cell types or tissues"/>
</dbReference>
<evidence type="ECO:0000313" key="7">
    <source>
        <dbReference type="Ensembl" id="ENSBTAP00000016560.7"/>
    </source>
</evidence>
<reference evidence="7" key="2">
    <citation type="submission" date="2025-08" db="UniProtKB">
        <authorList>
            <consortium name="Ensembl"/>
        </authorList>
    </citation>
    <scope>IDENTIFICATION</scope>
    <source>
        <strain evidence="7">Hereford</strain>
    </source>
</reference>
<evidence type="ECO:0000259" key="4">
    <source>
        <dbReference type="Pfam" id="PF23665"/>
    </source>
</evidence>
<keyword evidence="2" id="KW-0472">Membrane</keyword>
<keyword evidence="3" id="KW-0732">Signal</keyword>
<keyword evidence="8" id="KW-1185">Reference proteome</keyword>
<dbReference type="GeneTree" id="ENSGT00390000010209"/>
<feature type="chain" id="PRO_5042287616" evidence="3">
    <location>
        <begin position="29"/>
        <end position="762"/>
    </location>
</feature>
<dbReference type="Proteomes" id="UP000009136">
    <property type="component" value="Chromosome 22"/>
</dbReference>
<organism evidence="7 8">
    <name type="scientific">Bos taurus</name>
    <name type="common">Bovine</name>
    <dbReference type="NCBI Taxonomy" id="9913"/>
    <lineage>
        <taxon>Eukaryota</taxon>
        <taxon>Metazoa</taxon>
        <taxon>Chordata</taxon>
        <taxon>Craniata</taxon>
        <taxon>Vertebrata</taxon>
        <taxon>Euteleostomi</taxon>
        <taxon>Mammalia</taxon>
        <taxon>Eutheria</taxon>
        <taxon>Laurasiatheria</taxon>
        <taxon>Artiodactyla</taxon>
        <taxon>Ruminantia</taxon>
        <taxon>Pecora</taxon>
        <taxon>Bovidae</taxon>
        <taxon>Bovinae</taxon>
        <taxon>Bos</taxon>
    </lineage>
</organism>
<dbReference type="VEuPathDB" id="HostDB:ENSBTAG00000012482"/>
<feature type="region of interest" description="Disordered" evidence="1">
    <location>
        <begin position="688"/>
        <end position="762"/>
    </location>
</feature>
<evidence type="ECO:0000313" key="9">
    <source>
        <dbReference type="VGNC" id="VGNC:27089"/>
    </source>
</evidence>
<feature type="transmembrane region" description="Helical" evidence="2">
    <location>
        <begin position="593"/>
        <end position="616"/>
    </location>
</feature>
<dbReference type="Pfam" id="PF23668">
    <property type="entry name" value="CUB_CDCP1_2"/>
    <property type="match status" value="2"/>
</dbReference>
<reference evidence="7" key="1">
    <citation type="submission" date="2018-03" db="EMBL/GenBank/DDBJ databases">
        <title>ARS-UCD1.2.</title>
        <authorList>
            <person name="Rosen B.D."/>
            <person name="Bickhart D.M."/>
            <person name="Koren S."/>
            <person name="Schnabel R.D."/>
            <person name="Hall R."/>
            <person name="Zimin A."/>
            <person name="Dreischer C."/>
            <person name="Schultheiss S."/>
            <person name="Schroeder S.G."/>
            <person name="Elsik C.G."/>
            <person name="Couldrey C."/>
            <person name="Liu G.E."/>
            <person name="Van Tassell C.P."/>
            <person name="Phillippy A.M."/>
            <person name="Smith T.P.L."/>
            <person name="Medrano J.F."/>
        </authorList>
    </citation>
    <scope>NUCLEOTIDE SEQUENCE [LARGE SCALE GENOMIC DNA]</scope>
    <source>
        <strain evidence="7">Hereford</strain>
    </source>
</reference>
<feature type="domain" description="CDCP1 first CUB" evidence="5">
    <location>
        <begin position="30"/>
        <end position="97"/>
    </location>
</feature>
<dbReference type="InterPro" id="IPR038811">
    <property type="entry name" value="CDCP1"/>
</dbReference>
<dbReference type="PANTHER" id="PTHR14477">
    <property type="entry name" value="CUB DOMAIN-CONTAINING PROTEIN 1"/>
    <property type="match status" value="1"/>
</dbReference>
<evidence type="ECO:0000256" key="3">
    <source>
        <dbReference type="SAM" id="SignalP"/>
    </source>
</evidence>
<keyword evidence="2" id="KW-1133">Transmembrane helix</keyword>
<dbReference type="Pfam" id="PF23667">
    <property type="entry name" value="CUB_CDCP1_1"/>
    <property type="match status" value="1"/>
</dbReference>
<accession>F1MXD2</accession>
<feature type="compositionally biased region" description="Basic and acidic residues" evidence="1">
    <location>
        <begin position="753"/>
        <end position="762"/>
    </location>
</feature>
<protein>
    <submittedName>
        <fullName evidence="7">CUB domain containing protein 1</fullName>
    </submittedName>
</protein>
<evidence type="ECO:0000259" key="6">
    <source>
        <dbReference type="Pfam" id="PF23668"/>
    </source>
</evidence>
<feature type="domain" description="CDCP1 second and fifth CUB" evidence="6">
    <location>
        <begin position="109"/>
        <end position="212"/>
    </location>
</feature>
<dbReference type="VGNC" id="VGNC:27089">
    <property type="gene designation" value="CDCP1"/>
</dbReference>
<feature type="domain" description="CDCP1 second and fifth CUB" evidence="6">
    <location>
        <begin position="364"/>
        <end position="444"/>
    </location>
</feature>
<dbReference type="InterPro" id="IPR056266">
    <property type="entry name" value="CDCP1_CUB_3rd_6th"/>
</dbReference>
<evidence type="ECO:0000256" key="1">
    <source>
        <dbReference type="SAM" id="MobiDB-lite"/>
    </source>
</evidence>
<evidence type="ECO:0000259" key="5">
    <source>
        <dbReference type="Pfam" id="PF23667"/>
    </source>
</evidence>
<dbReference type="InterPro" id="IPR056269">
    <property type="entry name" value="CUB_CDCP1_2nd_5th"/>
</dbReference>
<name>F1MXD2_BOVIN</name>
<dbReference type="OrthoDB" id="8960034at2759"/>
<feature type="signal peptide" evidence="3">
    <location>
        <begin position="1"/>
        <end position="28"/>
    </location>
</feature>
<proteinExistence type="predicted"/>
<dbReference type="InterPro" id="IPR056268">
    <property type="entry name" value="CUB_CDCP1_1st"/>
</dbReference>
<gene>
    <name evidence="7 9" type="primary">CDCP1</name>
</gene>
<dbReference type="Ensembl" id="ENSBTAT00000016560.8">
    <property type="protein sequence ID" value="ENSBTAP00000016560.7"/>
    <property type="gene ID" value="ENSBTAG00000012482.8"/>
</dbReference>
<dbReference type="AlphaFoldDB" id="F1MXD2"/>
<evidence type="ECO:0000256" key="2">
    <source>
        <dbReference type="SAM" id="Phobius"/>
    </source>
</evidence>
<feature type="domain" description="CDCP1 third and sixth CUB" evidence="4">
    <location>
        <begin position="218"/>
        <end position="321"/>
    </location>
</feature>
<keyword evidence="2" id="KW-0812">Transmembrane</keyword>